<dbReference type="PANTHER" id="PTHR13165">
    <property type="entry name" value="ARSENITE-RESISTANCE PROTEIN 2"/>
    <property type="match status" value="1"/>
</dbReference>
<reference evidence="2" key="1">
    <citation type="submission" date="2023-03" db="EMBL/GenBank/DDBJ databases">
        <authorList>
            <person name="Steffen K."/>
            <person name="Cardenas P."/>
        </authorList>
    </citation>
    <scope>NUCLEOTIDE SEQUENCE</scope>
</reference>
<dbReference type="GO" id="GO:0003676">
    <property type="term" value="F:nucleic acid binding"/>
    <property type="evidence" value="ECO:0007669"/>
    <property type="project" value="InterPro"/>
</dbReference>
<feature type="compositionally biased region" description="Basic and acidic residues" evidence="1">
    <location>
        <begin position="26"/>
        <end position="44"/>
    </location>
</feature>
<comment type="caution">
    <text evidence="2">The sequence shown here is derived from an EMBL/GenBank/DDBJ whole genome shotgun (WGS) entry which is preliminary data.</text>
</comment>
<proteinExistence type="predicted"/>
<feature type="region of interest" description="Disordered" evidence="1">
    <location>
        <begin position="1"/>
        <end position="66"/>
    </location>
</feature>
<dbReference type="SUPFAM" id="SSF54928">
    <property type="entry name" value="RNA-binding domain, RBD"/>
    <property type="match status" value="1"/>
</dbReference>
<dbReference type="EMBL" id="CASHTH010004108">
    <property type="protein sequence ID" value="CAI8053615.1"/>
    <property type="molecule type" value="Genomic_DNA"/>
</dbReference>
<evidence type="ECO:0000313" key="2">
    <source>
        <dbReference type="EMBL" id="CAI8053615.1"/>
    </source>
</evidence>
<dbReference type="AlphaFoldDB" id="A0AA35TSF9"/>
<dbReference type="GO" id="GO:0031053">
    <property type="term" value="P:primary miRNA processing"/>
    <property type="evidence" value="ECO:0007669"/>
    <property type="project" value="TreeGrafter"/>
</dbReference>
<feature type="region of interest" description="Disordered" evidence="1">
    <location>
        <begin position="336"/>
        <end position="359"/>
    </location>
</feature>
<keyword evidence="3" id="KW-1185">Reference proteome</keyword>
<name>A0AA35TSF9_GEOBA</name>
<feature type="region of interest" description="Disordered" evidence="1">
    <location>
        <begin position="78"/>
        <end position="187"/>
    </location>
</feature>
<dbReference type="InterPro" id="IPR039727">
    <property type="entry name" value="SE/Ars2"/>
</dbReference>
<dbReference type="GO" id="GO:0016604">
    <property type="term" value="C:nuclear body"/>
    <property type="evidence" value="ECO:0007669"/>
    <property type="project" value="TreeGrafter"/>
</dbReference>
<dbReference type="PANTHER" id="PTHR13165:SF0">
    <property type="entry name" value="SERRATE RNA EFFECTOR MOLECULE HOMOLOG"/>
    <property type="match status" value="1"/>
</dbReference>
<dbReference type="Proteomes" id="UP001174909">
    <property type="component" value="Unassembled WGS sequence"/>
</dbReference>
<accession>A0AA35TSF9</accession>
<gene>
    <name evidence="2" type="ORF">GBAR_LOCUS29313</name>
</gene>
<organism evidence="2 3">
    <name type="scientific">Geodia barretti</name>
    <name type="common">Barrett's horny sponge</name>
    <dbReference type="NCBI Taxonomy" id="519541"/>
    <lineage>
        <taxon>Eukaryota</taxon>
        <taxon>Metazoa</taxon>
        <taxon>Porifera</taxon>
        <taxon>Demospongiae</taxon>
        <taxon>Heteroscleromorpha</taxon>
        <taxon>Tetractinellida</taxon>
        <taxon>Astrophorina</taxon>
        <taxon>Geodiidae</taxon>
        <taxon>Geodia</taxon>
    </lineage>
</organism>
<protein>
    <submittedName>
        <fullName evidence="2">Serrate RNA effector molecule homolog B</fullName>
    </submittedName>
</protein>
<dbReference type="InterPro" id="IPR035979">
    <property type="entry name" value="RBD_domain_sf"/>
</dbReference>
<evidence type="ECO:0000313" key="3">
    <source>
        <dbReference type="Proteomes" id="UP001174909"/>
    </source>
</evidence>
<sequence length="392" mass="43882">MDAGVILMEGGTEHDLLSLTSSVADQEDRKDVKEEMVAENVEEKAEIEESSEKEPHEENLQESPKIDKALFMEVTDEQRKLAQQARMYGEQMQALSESAGGRKRKRREKQKREGGDDDEYSYTGDKSDGSSEESEAEAIADQPPPPGLEPPTEASSDDVVENGEDKSKDTLGAENAKKNTSKETRSPLPLHITRSVYIRHLPAKISAEDIVEICRTIPGYLRIAFADPDPNRGYERRGWVTYSHNTDIREVTARLTTNKVKDVQLNCMVNRELTRRVKFGQEVSWASRAVHADLHVTLNLVKTMDEKAKLWEHSLGSDNTKPNPVVSVPDSLLSEDSPAGNIAGEEEEGVVSDPGTEILPETDDKMKALDRLIWYLRLVHSIDFYNGIFISC</sequence>
<feature type="compositionally biased region" description="Basic and acidic residues" evidence="1">
    <location>
        <begin position="163"/>
        <end position="185"/>
    </location>
</feature>
<evidence type="ECO:0000256" key="1">
    <source>
        <dbReference type="SAM" id="MobiDB-lite"/>
    </source>
</evidence>
<feature type="compositionally biased region" description="Basic and acidic residues" evidence="1">
    <location>
        <begin position="50"/>
        <end position="66"/>
    </location>
</feature>